<name>A0A8S0TFJ3_OLEEU</name>
<dbReference type="AlphaFoldDB" id="A0A8S0TFJ3"/>
<evidence type="ECO:0000313" key="3">
    <source>
        <dbReference type="Proteomes" id="UP000594638"/>
    </source>
</evidence>
<keyword evidence="3" id="KW-1185">Reference proteome</keyword>
<dbReference type="InterPro" id="IPR057135">
    <property type="entry name" value="At4g27190-like_LRR"/>
</dbReference>
<organism evidence="2 3">
    <name type="scientific">Olea europaea subsp. europaea</name>
    <dbReference type="NCBI Taxonomy" id="158383"/>
    <lineage>
        <taxon>Eukaryota</taxon>
        <taxon>Viridiplantae</taxon>
        <taxon>Streptophyta</taxon>
        <taxon>Embryophyta</taxon>
        <taxon>Tracheophyta</taxon>
        <taxon>Spermatophyta</taxon>
        <taxon>Magnoliopsida</taxon>
        <taxon>eudicotyledons</taxon>
        <taxon>Gunneridae</taxon>
        <taxon>Pentapetalae</taxon>
        <taxon>asterids</taxon>
        <taxon>lamiids</taxon>
        <taxon>Lamiales</taxon>
        <taxon>Oleaceae</taxon>
        <taxon>Oleeae</taxon>
        <taxon>Olea</taxon>
    </lineage>
</organism>
<accession>A0A8S0TFJ3</accession>
<proteinExistence type="predicted"/>
<sequence length="92" mass="10477">MINSLVALQTLGVFKCEAIEEIIGRQEEDDSSKIEIVEEGMTSRIVFLKLRDLTLSYLDRFRALSSLNHELAFPSLVLLQIEKCPVMTFKTT</sequence>
<dbReference type="OrthoDB" id="958531at2759"/>
<gene>
    <name evidence="2" type="ORF">OLEA9_A065900</name>
</gene>
<comment type="caution">
    <text evidence="2">The sequence shown here is derived from an EMBL/GenBank/DDBJ whole genome shotgun (WGS) entry which is preliminary data.</text>
</comment>
<dbReference type="Gramene" id="OE9A065900T1">
    <property type="protein sequence ID" value="OE9A065900C1"/>
    <property type="gene ID" value="OE9A065900"/>
</dbReference>
<reference evidence="2 3" key="1">
    <citation type="submission" date="2019-12" db="EMBL/GenBank/DDBJ databases">
        <authorList>
            <person name="Alioto T."/>
            <person name="Alioto T."/>
            <person name="Gomez Garrido J."/>
        </authorList>
    </citation>
    <scope>NUCLEOTIDE SEQUENCE [LARGE SCALE GENOMIC DNA]</scope>
</reference>
<dbReference type="Pfam" id="PF23247">
    <property type="entry name" value="LRR_RPS2"/>
    <property type="match status" value="1"/>
</dbReference>
<evidence type="ECO:0000313" key="2">
    <source>
        <dbReference type="EMBL" id="CAA3002983.1"/>
    </source>
</evidence>
<feature type="domain" description="Disease resistance protein At4g27190-like leucine-rich repeats" evidence="1">
    <location>
        <begin position="2"/>
        <end position="87"/>
    </location>
</feature>
<evidence type="ECO:0000259" key="1">
    <source>
        <dbReference type="Pfam" id="PF23247"/>
    </source>
</evidence>
<feature type="non-terminal residue" evidence="2">
    <location>
        <position position="92"/>
    </location>
</feature>
<dbReference type="Proteomes" id="UP000594638">
    <property type="component" value="Unassembled WGS sequence"/>
</dbReference>
<protein>
    <recommendedName>
        <fullName evidence="1">Disease resistance protein At4g27190-like leucine-rich repeats domain-containing protein</fullName>
    </recommendedName>
</protein>
<dbReference type="EMBL" id="CACTIH010005902">
    <property type="protein sequence ID" value="CAA3002983.1"/>
    <property type="molecule type" value="Genomic_DNA"/>
</dbReference>